<feature type="compositionally biased region" description="Acidic residues" evidence="11">
    <location>
        <begin position="152"/>
        <end position="161"/>
    </location>
</feature>
<evidence type="ECO:0000256" key="4">
    <source>
        <dbReference type="ARBA" id="ARBA00022846"/>
    </source>
</evidence>
<keyword evidence="3" id="KW-0970">Cilium biogenesis/degradation</keyword>
<evidence type="ECO:0000256" key="10">
    <source>
        <dbReference type="ARBA" id="ARBA00041080"/>
    </source>
</evidence>
<reference evidence="12 13" key="1">
    <citation type="journal article" date="2017" name="Nat. Ecol. Evol.">
        <title>Scallop genome provides insights into evolution of bilaterian karyotype and development.</title>
        <authorList>
            <person name="Wang S."/>
            <person name="Zhang J."/>
            <person name="Jiao W."/>
            <person name="Li J."/>
            <person name="Xun X."/>
            <person name="Sun Y."/>
            <person name="Guo X."/>
            <person name="Huan P."/>
            <person name="Dong B."/>
            <person name="Zhang L."/>
            <person name="Hu X."/>
            <person name="Sun X."/>
            <person name="Wang J."/>
            <person name="Zhao C."/>
            <person name="Wang Y."/>
            <person name="Wang D."/>
            <person name="Huang X."/>
            <person name="Wang R."/>
            <person name="Lv J."/>
            <person name="Li Y."/>
            <person name="Zhang Z."/>
            <person name="Liu B."/>
            <person name="Lu W."/>
            <person name="Hui Y."/>
            <person name="Liang J."/>
            <person name="Zhou Z."/>
            <person name="Hou R."/>
            <person name="Li X."/>
            <person name="Liu Y."/>
            <person name="Li H."/>
            <person name="Ning X."/>
            <person name="Lin Y."/>
            <person name="Zhao L."/>
            <person name="Xing Q."/>
            <person name="Dou J."/>
            <person name="Li Y."/>
            <person name="Mao J."/>
            <person name="Guo H."/>
            <person name="Dou H."/>
            <person name="Li T."/>
            <person name="Mu C."/>
            <person name="Jiang W."/>
            <person name="Fu Q."/>
            <person name="Fu X."/>
            <person name="Miao Y."/>
            <person name="Liu J."/>
            <person name="Yu Q."/>
            <person name="Li R."/>
            <person name="Liao H."/>
            <person name="Li X."/>
            <person name="Kong Y."/>
            <person name="Jiang Z."/>
            <person name="Chourrout D."/>
            <person name="Li R."/>
            <person name="Bao Z."/>
        </authorList>
    </citation>
    <scope>NUCLEOTIDE SEQUENCE [LARGE SCALE GENOMIC DNA]</scope>
    <source>
        <strain evidence="12 13">PY_sf001</strain>
    </source>
</reference>
<dbReference type="GO" id="GO:0060091">
    <property type="term" value="C:kinocilium"/>
    <property type="evidence" value="ECO:0007669"/>
    <property type="project" value="UniProtKB-SubCell"/>
</dbReference>
<name>A0A210QAA3_MIZYE</name>
<dbReference type="InterPro" id="IPR055316">
    <property type="entry name" value="RSP9"/>
</dbReference>
<evidence type="ECO:0000256" key="11">
    <source>
        <dbReference type="SAM" id="MobiDB-lite"/>
    </source>
</evidence>
<keyword evidence="7" id="KW-0966">Cell projection</keyword>
<evidence type="ECO:0000256" key="6">
    <source>
        <dbReference type="ARBA" id="ARBA00023212"/>
    </source>
</evidence>
<gene>
    <name evidence="12" type="ORF">KP79_PYT10148</name>
</gene>
<comment type="similarity">
    <text evidence="9">Belongs to the flagellar radial spoke RSP9 family.</text>
</comment>
<evidence type="ECO:0000256" key="3">
    <source>
        <dbReference type="ARBA" id="ARBA00022794"/>
    </source>
</evidence>
<evidence type="ECO:0000256" key="2">
    <source>
        <dbReference type="ARBA" id="ARBA00022490"/>
    </source>
</evidence>
<evidence type="ECO:0000313" key="12">
    <source>
        <dbReference type="EMBL" id="OWF45667.1"/>
    </source>
</evidence>
<evidence type="ECO:0000256" key="7">
    <source>
        <dbReference type="ARBA" id="ARBA00023273"/>
    </source>
</evidence>
<dbReference type="GO" id="GO:0001534">
    <property type="term" value="C:radial spoke"/>
    <property type="evidence" value="ECO:0007669"/>
    <property type="project" value="InterPro"/>
</dbReference>
<dbReference type="GO" id="GO:0044458">
    <property type="term" value="P:motile cilium assembly"/>
    <property type="evidence" value="ECO:0007669"/>
    <property type="project" value="TreeGrafter"/>
</dbReference>
<dbReference type="Pfam" id="PF04712">
    <property type="entry name" value="Radial_spoke"/>
    <property type="match status" value="1"/>
</dbReference>
<dbReference type="OrthoDB" id="10258956at2759"/>
<dbReference type="STRING" id="6573.A0A210QAA3"/>
<dbReference type="AlphaFoldDB" id="A0A210QAA3"/>
<proteinExistence type="inferred from homology"/>
<dbReference type="GO" id="GO:0060294">
    <property type="term" value="P:cilium movement involved in cell motility"/>
    <property type="evidence" value="ECO:0007669"/>
    <property type="project" value="InterPro"/>
</dbReference>
<keyword evidence="4" id="KW-0282">Flagellum</keyword>
<comment type="subcellular location">
    <subcellularLocation>
        <location evidence="8">Cell projection</location>
        <location evidence="8">Kinocilium</location>
    </subcellularLocation>
    <subcellularLocation>
        <location evidence="1">Cytoplasm</location>
        <location evidence="1">Cytoskeleton</location>
        <location evidence="1">Flagellum axoneme</location>
    </subcellularLocation>
</comment>
<dbReference type="PANTHER" id="PTHR22069:SF0">
    <property type="entry name" value="RADIAL SPOKE HEAD PROTEIN 9 HOMOLOG"/>
    <property type="match status" value="1"/>
</dbReference>
<organism evidence="12 13">
    <name type="scientific">Mizuhopecten yessoensis</name>
    <name type="common">Japanese scallop</name>
    <name type="synonym">Patinopecten yessoensis</name>
    <dbReference type="NCBI Taxonomy" id="6573"/>
    <lineage>
        <taxon>Eukaryota</taxon>
        <taxon>Metazoa</taxon>
        <taxon>Spiralia</taxon>
        <taxon>Lophotrochozoa</taxon>
        <taxon>Mollusca</taxon>
        <taxon>Bivalvia</taxon>
        <taxon>Autobranchia</taxon>
        <taxon>Pteriomorphia</taxon>
        <taxon>Pectinida</taxon>
        <taxon>Pectinoidea</taxon>
        <taxon>Pectinidae</taxon>
        <taxon>Mizuhopecten</taxon>
    </lineage>
</organism>
<keyword evidence="2" id="KW-0963">Cytoplasm</keyword>
<evidence type="ECO:0000256" key="8">
    <source>
        <dbReference type="ARBA" id="ARBA00037822"/>
    </source>
</evidence>
<dbReference type="PANTHER" id="PTHR22069">
    <property type="entry name" value="MITOCHONDRIAL RIBOSOMAL PROTEIN S18"/>
    <property type="match status" value="1"/>
</dbReference>
<dbReference type="InterPro" id="IPR006802">
    <property type="entry name" value="Radial_spoke"/>
</dbReference>
<protein>
    <recommendedName>
        <fullName evidence="10">Radial spoke head protein 9 homolog</fullName>
    </recommendedName>
</protein>
<evidence type="ECO:0000313" key="13">
    <source>
        <dbReference type="Proteomes" id="UP000242188"/>
    </source>
</evidence>
<evidence type="ECO:0000256" key="9">
    <source>
        <dbReference type="ARBA" id="ARBA00038319"/>
    </source>
</evidence>
<keyword evidence="13" id="KW-1185">Reference proteome</keyword>
<feature type="compositionally biased region" description="Basic and acidic residues" evidence="11">
    <location>
        <begin position="140"/>
        <end position="151"/>
    </location>
</feature>
<dbReference type="GO" id="GO:0035082">
    <property type="term" value="P:axoneme assembly"/>
    <property type="evidence" value="ECO:0007669"/>
    <property type="project" value="InterPro"/>
</dbReference>
<comment type="caution">
    <text evidence="12">The sequence shown here is derived from an EMBL/GenBank/DDBJ whole genome shotgun (WGS) entry which is preliminary data.</text>
</comment>
<evidence type="ECO:0000256" key="1">
    <source>
        <dbReference type="ARBA" id="ARBA00004611"/>
    </source>
</evidence>
<sequence>MRVVHSNIQTTVAVKLIREECTSVYTYFGKMESSGLHLDIDYVGSSGVILSPEQKAALQTSLVILQSHNKFHKVYLWGKILGVKDDYFIAQGVSRDEMIEKKTFYSKDCVNWGLLPPATKAMRDQSKLAKGRFTGDPSYEFEHTETKKVGEGEDAQEEEETISIKEEDRLSSVIADIDDDVKIVPRGAFVQTPTGEVIANRSFEGLIVSEAAKLCSYMHFREPKLLPEKSLLQKANMDKSIDFMDNLEEDIPKGAWSLQFERGSGLVSLRSLLWQGYVFYHIPGCKKYGSIYVGTGEKNLDLPFML</sequence>
<feature type="region of interest" description="Disordered" evidence="11">
    <location>
        <begin position="136"/>
        <end position="163"/>
    </location>
</feature>
<dbReference type="EMBL" id="NEDP02004421">
    <property type="protein sequence ID" value="OWF45667.1"/>
    <property type="molecule type" value="Genomic_DNA"/>
</dbReference>
<keyword evidence="5" id="KW-0969">Cilium</keyword>
<evidence type="ECO:0000256" key="5">
    <source>
        <dbReference type="ARBA" id="ARBA00023069"/>
    </source>
</evidence>
<keyword evidence="6" id="KW-0206">Cytoskeleton</keyword>
<accession>A0A210QAA3</accession>
<dbReference type="Proteomes" id="UP000242188">
    <property type="component" value="Unassembled WGS sequence"/>
</dbReference>